<reference evidence="2 3" key="1">
    <citation type="journal article" date="2018" name="PLoS Genet.">
        <title>Population sequencing reveals clonal diversity and ancestral inbreeding in the grapevine cultivar Chardonnay.</title>
        <authorList>
            <person name="Roach M.J."/>
            <person name="Johnson D.L."/>
            <person name="Bohlmann J."/>
            <person name="van Vuuren H.J."/>
            <person name="Jones S.J."/>
            <person name="Pretorius I.S."/>
            <person name="Schmidt S.A."/>
            <person name="Borneman A.R."/>
        </authorList>
    </citation>
    <scope>NUCLEOTIDE SEQUENCE [LARGE SCALE GENOMIC DNA]</scope>
    <source>
        <strain evidence="3">cv. Chardonnay</strain>
        <tissue evidence="2">Leaf</tissue>
    </source>
</reference>
<keyword evidence="1" id="KW-0472">Membrane</keyword>
<keyword evidence="1" id="KW-1133">Transmembrane helix</keyword>
<dbReference type="EMBL" id="QGNW01000285">
    <property type="protein sequence ID" value="RVW79126.1"/>
    <property type="molecule type" value="Genomic_DNA"/>
</dbReference>
<dbReference type="Proteomes" id="UP000288805">
    <property type="component" value="Unassembled WGS sequence"/>
</dbReference>
<dbReference type="AlphaFoldDB" id="A0A438H3G7"/>
<evidence type="ECO:0000256" key="1">
    <source>
        <dbReference type="SAM" id="Phobius"/>
    </source>
</evidence>
<evidence type="ECO:0000313" key="2">
    <source>
        <dbReference type="EMBL" id="RVW79126.1"/>
    </source>
</evidence>
<gene>
    <name evidence="2" type="primary">POLX_3810</name>
    <name evidence="2" type="ORF">CK203_051342</name>
</gene>
<organism evidence="2 3">
    <name type="scientific">Vitis vinifera</name>
    <name type="common">Grape</name>
    <dbReference type="NCBI Taxonomy" id="29760"/>
    <lineage>
        <taxon>Eukaryota</taxon>
        <taxon>Viridiplantae</taxon>
        <taxon>Streptophyta</taxon>
        <taxon>Embryophyta</taxon>
        <taxon>Tracheophyta</taxon>
        <taxon>Spermatophyta</taxon>
        <taxon>Magnoliopsida</taxon>
        <taxon>eudicotyledons</taxon>
        <taxon>Gunneridae</taxon>
        <taxon>Pentapetalae</taxon>
        <taxon>rosids</taxon>
        <taxon>Vitales</taxon>
        <taxon>Vitaceae</taxon>
        <taxon>Viteae</taxon>
        <taxon>Vitis</taxon>
    </lineage>
</organism>
<proteinExistence type="predicted"/>
<sequence>MQDMANLSYANGIGSIMYVMVCMKPNIAYGMSLFSHYMSNLGKDHWETLKWILRYLKVFLSDGLVLLLLPWISLIVCFLRSIIFLAVLMEMVIVRDTAVCGRPNVAKMSVETAQSWKAEVVVVTVILMEAETLLCLEGRWTYSLWTYMGFLEFCCRT</sequence>
<feature type="transmembrane region" description="Helical" evidence="1">
    <location>
        <begin position="64"/>
        <end position="88"/>
    </location>
</feature>
<comment type="caution">
    <text evidence="2">The sequence shown here is derived from an EMBL/GenBank/DDBJ whole genome shotgun (WGS) entry which is preliminary data.</text>
</comment>
<keyword evidence="1" id="KW-0812">Transmembrane</keyword>
<accession>A0A438H3G7</accession>
<name>A0A438H3G7_VITVI</name>
<evidence type="ECO:0000313" key="3">
    <source>
        <dbReference type="Proteomes" id="UP000288805"/>
    </source>
</evidence>
<protein>
    <submittedName>
        <fullName evidence="2">Retrovirus-related Pol polyprotein from transposon TNT 1-94</fullName>
    </submittedName>
</protein>